<keyword evidence="3" id="KW-1185">Reference proteome</keyword>
<dbReference type="GeneID" id="117567330"/>
<proteinExistence type="predicted"/>
<feature type="region of interest" description="Disordered" evidence="1">
    <location>
        <begin position="31"/>
        <end position="59"/>
    </location>
</feature>
<dbReference type="AlphaFoldDB" id="A0A6P8WUQ6"/>
<evidence type="ECO:0000256" key="1">
    <source>
        <dbReference type="SAM" id="MobiDB-lite"/>
    </source>
</evidence>
<feature type="compositionally biased region" description="Pro residues" evidence="1">
    <location>
        <begin position="50"/>
        <end position="59"/>
    </location>
</feature>
<evidence type="ECO:0000256" key="2">
    <source>
        <dbReference type="SAM" id="SignalP"/>
    </source>
</evidence>
<feature type="chain" id="PRO_5028133963" evidence="2">
    <location>
        <begin position="28"/>
        <end position="59"/>
    </location>
</feature>
<evidence type="ECO:0000313" key="4">
    <source>
        <dbReference type="RefSeq" id="XP_034103133.1"/>
    </source>
</evidence>
<protein>
    <submittedName>
        <fullName evidence="4">Uncharacterized protein LOC117567330</fullName>
    </submittedName>
</protein>
<dbReference type="Proteomes" id="UP000515160">
    <property type="component" value="Chromosome 3"/>
</dbReference>
<accession>A0A6P8WUQ6</accession>
<evidence type="ECO:0000313" key="3">
    <source>
        <dbReference type="Proteomes" id="UP000515160"/>
    </source>
</evidence>
<dbReference type="RefSeq" id="XP_034103133.1">
    <property type="nucleotide sequence ID" value="XM_034247242.2"/>
</dbReference>
<sequence length="59" mass="6550">MAAIRFSSFFTWLALALLALSVTSTFATPFDDRRFNRRPQPNGAPLRIPGTPPFNPNGK</sequence>
<keyword evidence="2" id="KW-0732">Signal</keyword>
<organism evidence="3 4">
    <name type="scientific">Drosophila albomicans</name>
    <name type="common">Fruit fly</name>
    <dbReference type="NCBI Taxonomy" id="7291"/>
    <lineage>
        <taxon>Eukaryota</taxon>
        <taxon>Metazoa</taxon>
        <taxon>Ecdysozoa</taxon>
        <taxon>Arthropoda</taxon>
        <taxon>Hexapoda</taxon>
        <taxon>Insecta</taxon>
        <taxon>Pterygota</taxon>
        <taxon>Neoptera</taxon>
        <taxon>Endopterygota</taxon>
        <taxon>Diptera</taxon>
        <taxon>Brachycera</taxon>
        <taxon>Muscomorpha</taxon>
        <taxon>Ephydroidea</taxon>
        <taxon>Drosophilidae</taxon>
        <taxon>Drosophila</taxon>
    </lineage>
</organism>
<name>A0A6P8WUQ6_DROAB</name>
<reference evidence="4" key="1">
    <citation type="submission" date="2025-08" db="UniProtKB">
        <authorList>
            <consortium name="RefSeq"/>
        </authorList>
    </citation>
    <scope>IDENTIFICATION</scope>
    <source>
        <strain evidence="4">15112-1751.03</strain>
        <tissue evidence="4">Whole Adult</tissue>
    </source>
</reference>
<feature type="signal peptide" evidence="2">
    <location>
        <begin position="1"/>
        <end position="27"/>
    </location>
</feature>
<gene>
    <name evidence="4" type="primary">LOC117567330</name>
</gene>